<dbReference type="PANTHER" id="PTHR12389:SF0">
    <property type="entry name" value="E3 UBIQUITIN-PROTEIN LIGASE LISTERIN"/>
    <property type="match status" value="1"/>
</dbReference>
<keyword evidence="4" id="KW-1185">Reference proteome</keyword>
<accession>A0ABQ8UT10</accession>
<evidence type="ECO:0000256" key="1">
    <source>
        <dbReference type="RuleBase" id="RU367090"/>
    </source>
</evidence>
<organism evidence="3 4">
    <name type="scientific">Paratrimastix pyriformis</name>
    <dbReference type="NCBI Taxonomy" id="342808"/>
    <lineage>
        <taxon>Eukaryota</taxon>
        <taxon>Metamonada</taxon>
        <taxon>Preaxostyla</taxon>
        <taxon>Paratrimastigidae</taxon>
        <taxon>Paratrimastix</taxon>
    </lineage>
</organism>
<comment type="subunit">
    <text evidence="1">Component of the ribosome quality control complex (RQC).</text>
</comment>
<dbReference type="Gene3D" id="1.25.10.10">
    <property type="entry name" value="Leucine-rich Repeat Variant"/>
    <property type="match status" value="1"/>
</dbReference>
<keyword evidence="1" id="KW-0862">Zinc</keyword>
<name>A0ABQ8UT10_9EUKA</name>
<sequence length="438" mass="47305">MERGQKQKKGQRSASSAFVSVHGFVGFGDETAASSTFDDQLDPEVQLILTKLAKRDLTTKVKGLSELKATFQAYSAAQKPVDAILPYWVQHFTRLVLCNDASVRTATYLCLRTSIQTAGRAFAPHLKSVLGWWWVSMYEPCPEVAATAQEAMQTLFPGPKQVELLKNLHAVIVNHITDVLHSPPSSLDDASDTKAESAERWARVATGCLAALAQLAGRLAPDHLPALVEAQVDDALLLLAKHKAPAVRAAAMSFVGALSRVIAAELLSTPERGRIVVEMMEIGLNDADPHTHSALWEMLLLVLRNCAALWQAPLYPDRTAGLLPRLVNFYRKQAATSPGSSYPSALPLVSLVPLEVAGPAFRPDLLKAIWAGTTSHLPGSSETATALQAYAEVLAYCAEHGPARVTMCAITATIMHGQRRAVIATMRAHCCGHSHHHA</sequence>
<keyword evidence="1" id="KW-0863">Zinc-finger</keyword>
<protein>
    <recommendedName>
        <fullName evidence="1">E3 ubiquitin-protein ligase listerin</fullName>
        <ecNumber evidence="1">2.3.2.27</ecNumber>
    </recommendedName>
    <alternativeName>
        <fullName evidence="1">RING-type E3 ubiquitin transferase listerin</fullName>
    </alternativeName>
</protein>
<comment type="catalytic activity">
    <reaction evidence="1">
        <text>S-ubiquitinyl-[E2 ubiquitin-conjugating enzyme]-L-cysteine + [acceptor protein]-L-lysine = [E2 ubiquitin-conjugating enzyme]-L-cysteine + N(6)-ubiquitinyl-[acceptor protein]-L-lysine.</text>
        <dbReference type="EC" id="2.3.2.27"/>
    </reaction>
</comment>
<dbReference type="EMBL" id="JAPMOS010000008">
    <property type="protein sequence ID" value="KAJ4461221.1"/>
    <property type="molecule type" value="Genomic_DNA"/>
</dbReference>
<keyword evidence="1" id="KW-0479">Metal-binding</keyword>
<comment type="function">
    <text evidence="1">E3 ubiquitin-protein ligase. Component of the ribosome quality control complex (RQC), a ribosome-associated complex that mediates ubiquitination and extraction of incompletely synthesized nascent chains for proteasomal degradation.</text>
</comment>
<comment type="similarity">
    <text evidence="1">Belongs to the LTN1 family.</text>
</comment>
<evidence type="ECO:0000259" key="2">
    <source>
        <dbReference type="Pfam" id="PF22958"/>
    </source>
</evidence>
<dbReference type="InterPro" id="IPR011989">
    <property type="entry name" value="ARM-like"/>
</dbReference>
<feature type="domain" description="E3 ubiquitin-protein ligase listerin N-terminal" evidence="2">
    <location>
        <begin position="42"/>
        <end position="350"/>
    </location>
</feature>
<gene>
    <name evidence="3" type="ORF">PAPYR_2248</name>
</gene>
<evidence type="ECO:0000313" key="4">
    <source>
        <dbReference type="Proteomes" id="UP001141327"/>
    </source>
</evidence>
<keyword evidence="1" id="KW-0833">Ubl conjugation pathway</keyword>
<dbReference type="Pfam" id="PF22958">
    <property type="entry name" value="Ltn1_1st"/>
    <property type="match status" value="1"/>
</dbReference>
<proteinExistence type="inferred from homology"/>
<comment type="caution">
    <text evidence="3">The sequence shown here is derived from an EMBL/GenBank/DDBJ whole genome shotgun (WGS) entry which is preliminary data.</text>
</comment>
<dbReference type="InterPro" id="IPR016024">
    <property type="entry name" value="ARM-type_fold"/>
</dbReference>
<dbReference type="Proteomes" id="UP001141327">
    <property type="component" value="Unassembled WGS sequence"/>
</dbReference>
<reference evidence="3" key="1">
    <citation type="journal article" date="2022" name="bioRxiv">
        <title>Genomics of Preaxostyla Flagellates Illuminates Evolutionary Transitions and the Path Towards Mitochondrial Loss.</title>
        <authorList>
            <person name="Novak L.V.F."/>
            <person name="Treitli S.C."/>
            <person name="Pyrih J."/>
            <person name="Halakuc P."/>
            <person name="Pipaliya S.V."/>
            <person name="Vacek V."/>
            <person name="Brzon O."/>
            <person name="Soukal P."/>
            <person name="Eme L."/>
            <person name="Dacks J.B."/>
            <person name="Karnkowska A."/>
            <person name="Elias M."/>
            <person name="Hampl V."/>
        </authorList>
    </citation>
    <scope>NUCLEOTIDE SEQUENCE</scope>
    <source>
        <strain evidence="3">RCP-MX</strain>
    </source>
</reference>
<evidence type="ECO:0000313" key="3">
    <source>
        <dbReference type="EMBL" id="KAJ4461221.1"/>
    </source>
</evidence>
<dbReference type="InterPro" id="IPR039795">
    <property type="entry name" value="LTN1/Rkr1"/>
</dbReference>
<dbReference type="InterPro" id="IPR054476">
    <property type="entry name" value="Ltn1_N"/>
</dbReference>
<dbReference type="GO" id="GO:0016874">
    <property type="term" value="F:ligase activity"/>
    <property type="evidence" value="ECO:0007669"/>
    <property type="project" value="UniProtKB-KW"/>
</dbReference>
<dbReference type="SUPFAM" id="SSF48371">
    <property type="entry name" value="ARM repeat"/>
    <property type="match status" value="1"/>
</dbReference>
<comment type="pathway">
    <text evidence="1">Protein modification; protein ubiquitination.</text>
</comment>
<keyword evidence="3" id="KW-0436">Ligase</keyword>
<keyword evidence="1" id="KW-0808">Transferase</keyword>
<dbReference type="PANTHER" id="PTHR12389">
    <property type="entry name" value="ZINC FINGER PROTEIN 294"/>
    <property type="match status" value="1"/>
</dbReference>
<dbReference type="EC" id="2.3.2.27" evidence="1"/>